<reference evidence="1" key="1">
    <citation type="submission" date="2019-03" db="EMBL/GenBank/DDBJ databases">
        <title>Single cell metagenomics reveals metabolic interactions within the superorganism composed of flagellate Streblomastix strix and complex community of Bacteroidetes bacteria on its surface.</title>
        <authorList>
            <person name="Treitli S.C."/>
            <person name="Kolisko M."/>
            <person name="Husnik F."/>
            <person name="Keeling P."/>
            <person name="Hampl V."/>
        </authorList>
    </citation>
    <scope>NUCLEOTIDE SEQUENCE</scope>
    <source>
        <strain evidence="1">STM</strain>
    </source>
</reference>
<dbReference type="EMBL" id="SNRY01009046">
    <property type="protein sequence ID" value="KAA6307610.1"/>
    <property type="molecule type" value="Genomic_DNA"/>
</dbReference>
<name>A0A5J4PFH5_9ZZZZ</name>
<dbReference type="AlphaFoldDB" id="A0A5J4PFH5"/>
<dbReference type="InterPro" id="IPR018899">
    <property type="entry name" value="Conjug_transposon_Tra0"/>
</dbReference>
<proteinExistence type="predicted"/>
<sequence>AALTLEAEVYLADRVVLLANVRERLLAGSSVGKFNTQVAIGIKWIIN</sequence>
<comment type="caution">
    <text evidence="1">The sequence shown here is derived from an EMBL/GenBank/DDBJ whole genome shotgun (WGS) entry which is preliminary data.</text>
</comment>
<evidence type="ECO:0000313" key="1">
    <source>
        <dbReference type="EMBL" id="KAA6307610.1"/>
    </source>
</evidence>
<protein>
    <submittedName>
        <fullName evidence="1">Uncharacterized protein</fullName>
    </submittedName>
</protein>
<feature type="non-terminal residue" evidence="1">
    <location>
        <position position="1"/>
    </location>
</feature>
<gene>
    <name evidence="1" type="ORF">EZS27_040717</name>
</gene>
<accession>A0A5J4PFH5</accession>
<organism evidence="1">
    <name type="scientific">termite gut metagenome</name>
    <dbReference type="NCBI Taxonomy" id="433724"/>
    <lineage>
        <taxon>unclassified sequences</taxon>
        <taxon>metagenomes</taxon>
        <taxon>organismal metagenomes</taxon>
    </lineage>
</organism>
<dbReference type="Pfam" id="PF10626">
    <property type="entry name" value="TraO"/>
    <property type="match status" value="1"/>
</dbReference>